<dbReference type="PANTHER" id="PTHR47550:SF1">
    <property type="entry name" value="DUAL SPECIFICITY PROTEIN PHOSPHATASE PPS1"/>
    <property type="match status" value="1"/>
</dbReference>
<feature type="region of interest" description="Disordered" evidence="1">
    <location>
        <begin position="109"/>
        <end position="139"/>
    </location>
</feature>
<protein>
    <submittedName>
        <fullName evidence="2">Uncharacterized protein</fullName>
    </submittedName>
</protein>
<sequence>MDVAQADLATPHGLDYPATFLDSLPALRPRPEPHPPIRALTASQFSDLHFAHLTTHAPDHVLFPFLHGLEGDNEQQNAFFASSRPKGDVPRYRGLVWVACDDDEDDICDVDELDDDDDDDYSSTSSLDSFGPTDLDEDVPMELDPVVDGAAMKGCPPQDPLDKTPASPPAVPITAGQLPSTTHTTTHTKPSFLTSSFRPRELLRTRMDKRGNMSVFGEPKIPDGISLRNFGIQVVSAASYFGIGGFGLVSVGGDVEPAKAQGTRWG</sequence>
<proteinExistence type="predicted"/>
<reference evidence="2 3" key="1">
    <citation type="submission" date="2016-10" db="EMBL/GenBank/DDBJ databases">
        <title>Genome sequence of the basidiomycete white-rot fungus Trametes pubescens.</title>
        <authorList>
            <person name="Makela M.R."/>
            <person name="Granchi Z."/>
            <person name="Peng M."/>
            <person name="De Vries R.P."/>
            <person name="Grigoriev I."/>
            <person name="Riley R."/>
            <person name="Hilden K."/>
        </authorList>
    </citation>
    <scope>NUCLEOTIDE SEQUENCE [LARGE SCALE GENOMIC DNA]</scope>
    <source>
        <strain evidence="2 3">FBCC735</strain>
    </source>
</reference>
<evidence type="ECO:0000313" key="3">
    <source>
        <dbReference type="Proteomes" id="UP000184267"/>
    </source>
</evidence>
<gene>
    <name evidence="2" type="ORF">TRAPUB_8426</name>
</gene>
<organism evidence="2 3">
    <name type="scientific">Trametes pubescens</name>
    <name type="common">White-rot fungus</name>
    <dbReference type="NCBI Taxonomy" id="154538"/>
    <lineage>
        <taxon>Eukaryota</taxon>
        <taxon>Fungi</taxon>
        <taxon>Dikarya</taxon>
        <taxon>Basidiomycota</taxon>
        <taxon>Agaricomycotina</taxon>
        <taxon>Agaricomycetes</taxon>
        <taxon>Polyporales</taxon>
        <taxon>Polyporaceae</taxon>
        <taxon>Trametes</taxon>
    </lineage>
</organism>
<dbReference type="InterPro" id="IPR053239">
    <property type="entry name" value="Dual_spec_PTase"/>
</dbReference>
<dbReference type="GO" id="GO:0008138">
    <property type="term" value="F:protein tyrosine/serine/threonine phosphatase activity"/>
    <property type="evidence" value="ECO:0007669"/>
    <property type="project" value="TreeGrafter"/>
</dbReference>
<evidence type="ECO:0000313" key="2">
    <source>
        <dbReference type="EMBL" id="OJT14983.1"/>
    </source>
</evidence>
<evidence type="ECO:0000256" key="1">
    <source>
        <dbReference type="SAM" id="MobiDB-lite"/>
    </source>
</evidence>
<name>A0A1M2W5A9_TRAPU</name>
<keyword evidence="3" id="KW-1185">Reference proteome</keyword>
<dbReference type="GO" id="GO:0005634">
    <property type="term" value="C:nucleus"/>
    <property type="evidence" value="ECO:0007669"/>
    <property type="project" value="GOC"/>
</dbReference>
<dbReference type="AlphaFoldDB" id="A0A1M2W5A9"/>
<dbReference type="OrthoDB" id="273181at2759"/>
<dbReference type="GO" id="GO:0033260">
    <property type="term" value="P:nuclear DNA replication"/>
    <property type="evidence" value="ECO:0007669"/>
    <property type="project" value="TreeGrafter"/>
</dbReference>
<dbReference type="Proteomes" id="UP000184267">
    <property type="component" value="Unassembled WGS sequence"/>
</dbReference>
<accession>A0A1M2W5A9</accession>
<feature type="compositionally biased region" description="Acidic residues" evidence="1">
    <location>
        <begin position="109"/>
        <end position="121"/>
    </location>
</feature>
<dbReference type="PANTHER" id="PTHR47550">
    <property type="entry name" value="DUAL SPECIFICITY PROTEIN PHOSPHATASE PPS1"/>
    <property type="match status" value="1"/>
</dbReference>
<dbReference type="EMBL" id="MNAD01000215">
    <property type="protein sequence ID" value="OJT14983.1"/>
    <property type="molecule type" value="Genomic_DNA"/>
</dbReference>
<dbReference type="STRING" id="154538.A0A1M2W5A9"/>
<comment type="caution">
    <text evidence="2">The sequence shown here is derived from an EMBL/GenBank/DDBJ whole genome shotgun (WGS) entry which is preliminary data.</text>
</comment>